<dbReference type="InterPro" id="IPR037401">
    <property type="entry name" value="SnoaL-like"/>
</dbReference>
<keyword evidence="2" id="KW-0805">Transcription regulation</keyword>
<keyword evidence="8" id="KW-1185">Reference proteome</keyword>
<feature type="domain" description="SnoaL-like" evidence="6">
    <location>
        <begin position="56"/>
        <end position="147"/>
    </location>
</feature>
<dbReference type="PANTHER" id="PTHR30173">
    <property type="entry name" value="SIGMA 19 FACTOR"/>
    <property type="match status" value="1"/>
</dbReference>
<dbReference type="EMBL" id="JBHTEY010000004">
    <property type="protein sequence ID" value="MFC7614419.1"/>
    <property type="molecule type" value="Genomic_DNA"/>
</dbReference>
<dbReference type="InterPro" id="IPR032710">
    <property type="entry name" value="NTF2-like_dom_sf"/>
</dbReference>
<dbReference type="PANTHER" id="PTHR30173:SF36">
    <property type="entry name" value="ECF RNA POLYMERASE SIGMA FACTOR SIGJ"/>
    <property type="match status" value="1"/>
</dbReference>
<dbReference type="InterPro" id="IPR052704">
    <property type="entry name" value="ECF_Sigma-70_Domain"/>
</dbReference>
<dbReference type="Gene3D" id="1.10.10.10">
    <property type="entry name" value="Winged helix-like DNA-binding domain superfamily/Winged helix DNA-binding domain"/>
    <property type="match status" value="1"/>
</dbReference>
<dbReference type="Proteomes" id="UP001596512">
    <property type="component" value="Unassembled WGS sequence"/>
</dbReference>
<keyword evidence="3" id="KW-0731">Sigma factor</keyword>
<evidence type="ECO:0000259" key="5">
    <source>
        <dbReference type="Pfam" id="PF08281"/>
    </source>
</evidence>
<evidence type="ECO:0000256" key="3">
    <source>
        <dbReference type="ARBA" id="ARBA00023082"/>
    </source>
</evidence>
<protein>
    <submittedName>
        <fullName evidence="7">Sigma factor-like helix-turn-helix DNA-binding protein</fullName>
    </submittedName>
</protein>
<accession>A0ABW2TM27</accession>
<organism evidence="7 8">
    <name type="scientific">Actinokineospora soli</name>
    <dbReference type="NCBI Taxonomy" id="1048753"/>
    <lineage>
        <taxon>Bacteria</taxon>
        <taxon>Bacillati</taxon>
        <taxon>Actinomycetota</taxon>
        <taxon>Actinomycetes</taxon>
        <taxon>Pseudonocardiales</taxon>
        <taxon>Pseudonocardiaceae</taxon>
        <taxon>Actinokineospora</taxon>
    </lineage>
</organism>
<gene>
    <name evidence="7" type="ORF">ACFQV2_13690</name>
</gene>
<reference evidence="8" key="1">
    <citation type="journal article" date="2019" name="Int. J. Syst. Evol. Microbiol.">
        <title>The Global Catalogue of Microorganisms (GCM) 10K type strain sequencing project: providing services to taxonomists for standard genome sequencing and annotation.</title>
        <authorList>
            <consortium name="The Broad Institute Genomics Platform"/>
            <consortium name="The Broad Institute Genome Sequencing Center for Infectious Disease"/>
            <person name="Wu L."/>
            <person name="Ma J."/>
        </authorList>
    </citation>
    <scope>NUCLEOTIDE SEQUENCE [LARGE SCALE GENOMIC DNA]</scope>
    <source>
        <strain evidence="8">JCM 17695</strain>
    </source>
</reference>
<name>A0ABW2TM27_9PSEU</name>
<dbReference type="SUPFAM" id="SSF88659">
    <property type="entry name" value="Sigma3 and sigma4 domains of RNA polymerase sigma factors"/>
    <property type="match status" value="1"/>
</dbReference>
<evidence type="ECO:0000313" key="7">
    <source>
        <dbReference type="EMBL" id="MFC7614419.1"/>
    </source>
</evidence>
<dbReference type="Pfam" id="PF12680">
    <property type="entry name" value="SnoaL_2"/>
    <property type="match status" value="1"/>
</dbReference>
<evidence type="ECO:0000256" key="1">
    <source>
        <dbReference type="ARBA" id="ARBA00010641"/>
    </source>
</evidence>
<keyword evidence="4" id="KW-0804">Transcription</keyword>
<evidence type="ECO:0000256" key="4">
    <source>
        <dbReference type="ARBA" id="ARBA00023163"/>
    </source>
</evidence>
<dbReference type="Gene3D" id="3.10.450.50">
    <property type="match status" value="1"/>
</dbReference>
<sequence length="171" mass="18725">MFVLREAFGYGHREIAEVVELSETNCRQLYRRAAQHLATRKPRFQPSREDRERLAARFLAAARTGDLRSLEELLADDITSCADSGGHLPTARRPVTGRAEVARYFAGSWRKVPADLAFAFAEVNGTTALVATADGTPLAVVALEFDGHRIAGVRIVANPAKLSHFRGLPSP</sequence>
<comment type="similarity">
    <text evidence="1">Belongs to the sigma-70 factor family. ECF subfamily.</text>
</comment>
<dbReference type="InterPro" id="IPR013324">
    <property type="entry name" value="RNA_pol_sigma_r3/r4-like"/>
</dbReference>
<comment type="caution">
    <text evidence="7">The sequence shown here is derived from an EMBL/GenBank/DDBJ whole genome shotgun (WGS) entry which is preliminary data.</text>
</comment>
<proteinExistence type="inferred from homology"/>
<dbReference type="SUPFAM" id="SSF54427">
    <property type="entry name" value="NTF2-like"/>
    <property type="match status" value="1"/>
</dbReference>
<dbReference type="InterPro" id="IPR013249">
    <property type="entry name" value="RNA_pol_sigma70_r4_t2"/>
</dbReference>
<evidence type="ECO:0000313" key="8">
    <source>
        <dbReference type="Proteomes" id="UP001596512"/>
    </source>
</evidence>
<evidence type="ECO:0000256" key="2">
    <source>
        <dbReference type="ARBA" id="ARBA00023015"/>
    </source>
</evidence>
<dbReference type="InterPro" id="IPR036388">
    <property type="entry name" value="WH-like_DNA-bd_sf"/>
</dbReference>
<evidence type="ECO:0000259" key="6">
    <source>
        <dbReference type="Pfam" id="PF12680"/>
    </source>
</evidence>
<feature type="domain" description="RNA polymerase sigma factor 70 region 4 type 2" evidence="5">
    <location>
        <begin position="2"/>
        <end position="37"/>
    </location>
</feature>
<dbReference type="Pfam" id="PF08281">
    <property type="entry name" value="Sigma70_r4_2"/>
    <property type="match status" value="1"/>
</dbReference>